<name>A0A2P2PGP9_RHIMU</name>
<reference evidence="1" key="1">
    <citation type="submission" date="2018-02" db="EMBL/GenBank/DDBJ databases">
        <title>Rhizophora mucronata_Transcriptome.</title>
        <authorList>
            <person name="Meera S.P."/>
            <person name="Sreeshan A."/>
            <person name="Augustine A."/>
        </authorList>
    </citation>
    <scope>NUCLEOTIDE SEQUENCE</scope>
    <source>
        <tissue evidence="1">Leaf</tissue>
    </source>
</reference>
<organism evidence="1">
    <name type="scientific">Rhizophora mucronata</name>
    <name type="common">Asiatic mangrove</name>
    <dbReference type="NCBI Taxonomy" id="61149"/>
    <lineage>
        <taxon>Eukaryota</taxon>
        <taxon>Viridiplantae</taxon>
        <taxon>Streptophyta</taxon>
        <taxon>Embryophyta</taxon>
        <taxon>Tracheophyta</taxon>
        <taxon>Spermatophyta</taxon>
        <taxon>Magnoliopsida</taxon>
        <taxon>eudicotyledons</taxon>
        <taxon>Gunneridae</taxon>
        <taxon>Pentapetalae</taxon>
        <taxon>rosids</taxon>
        <taxon>fabids</taxon>
        <taxon>Malpighiales</taxon>
        <taxon>Rhizophoraceae</taxon>
        <taxon>Rhizophora</taxon>
    </lineage>
</organism>
<accession>A0A2P2PGP9</accession>
<protein>
    <submittedName>
        <fullName evidence="1">Uncharacterized protein</fullName>
    </submittedName>
</protein>
<dbReference type="EMBL" id="GGEC01073454">
    <property type="protein sequence ID" value="MBX53938.1"/>
    <property type="molecule type" value="Transcribed_RNA"/>
</dbReference>
<proteinExistence type="predicted"/>
<sequence length="12" mass="1346">MLIGSNFCARFS</sequence>
<evidence type="ECO:0000313" key="1">
    <source>
        <dbReference type="EMBL" id="MBX53938.1"/>
    </source>
</evidence>